<evidence type="ECO:0000259" key="2">
    <source>
        <dbReference type="PROSITE" id="PS51549"/>
    </source>
</evidence>
<organism evidence="3 4">
    <name type="scientific">Yeosuana aromativorans</name>
    <dbReference type="NCBI Taxonomy" id="288019"/>
    <lineage>
        <taxon>Bacteria</taxon>
        <taxon>Pseudomonadati</taxon>
        <taxon>Bacteroidota</taxon>
        <taxon>Flavobacteriia</taxon>
        <taxon>Flavobacteriales</taxon>
        <taxon>Flavobacteriaceae</taxon>
        <taxon>Yeosuana</taxon>
    </lineage>
</organism>
<feature type="compositionally biased region" description="Low complexity" evidence="1">
    <location>
        <begin position="1"/>
        <end position="17"/>
    </location>
</feature>
<evidence type="ECO:0000313" key="3">
    <source>
        <dbReference type="EMBL" id="GGK35377.1"/>
    </source>
</evidence>
<reference evidence="3" key="1">
    <citation type="journal article" date="2014" name="Int. J. Syst. Evol. Microbiol.">
        <title>Complete genome sequence of Corynebacterium casei LMG S-19264T (=DSM 44701T), isolated from a smear-ripened cheese.</title>
        <authorList>
            <consortium name="US DOE Joint Genome Institute (JGI-PGF)"/>
            <person name="Walter F."/>
            <person name="Albersmeier A."/>
            <person name="Kalinowski J."/>
            <person name="Ruckert C."/>
        </authorList>
    </citation>
    <scope>NUCLEOTIDE SEQUENCE</scope>
    <source>
        <strain evidence="3">JCM 12862</strain>
    </source>
</reference>
<feature type="domain" description="DM13" evidence="2">
    <location>
        <begin position="25"/>
        <end position="124"/>
    </location>
</feature>
<dbReference type="Proteomes" id="UP000612329">
    <property type="component" value="Unassembled WGS sequence"/>
</dbReference>
<gene>
    <name evidence="3" type="ORF">GCM10007962_32240</name>
</gene>
<comment type="caution">
    <text evidence="3">The sequence shown here is derived from an EMBL/GenBank/DDBJ whole genome shotgun (WGS) entry which is preliminary data.</text>
</comment>
<dbReference type="PROSITE" id="PS51549">
    <property type="entry name" value="DM13"/>
    <property type="match status" value="1"/>
</dbReference>
<dbReference type="AlphaFoldDB" id="A0A8J3BU63"/>
<dbReference type="EMBL" id="BMNR01000012">
    <property type="protein sequence ID" value="GGK35377.1"/>
    <property type="molecule type" value="Genomic_DNA"/>
</dbReference>
<keyword evidence="4" id="KW-1185">Reference proteome</keyword>
<accession>A0A8J3BU63</accession>
<proteinExistence type="predicted"/>
<feature type="region of interest" description="Disordered" evidence="1">
    <location>
        <begin position="1"/>
        <end position="26"/>
    </location>
</feature>
<sequence length="124" mass="13758">MDSNQMNDSMPNDNSDNGTMDTNSGKLYMGDFMSGAHTTQGKATVNSEHTKLNFTNFKTDNGPVLNVYLATDTSVTSYMDLGALKGIEGDYEYDLPNNVDLSTYKYVIIWCVEYSVNFGYAVLE</sequence>
<dbReference type="InterPro" id="IPR019545">
    <property type="entry name" value="DM13_domain"/>
</dbReference>
<dbReference type="Pfam" id="PF10517">
    <property type="entry name" value="DM13"/>
    <property type="match status" value="1"/>
</dbReference>
<evidence type="ECO:0000313" key="4">
    <source>
        <dbReference type="Proteomes" id="UP000612329"/>
    </source>
</evidence>
<protein>
    <recommendedName>
        <fullName evidence="2">DM13 domain-containing protein</fullName>
    </recommendedName>
</protein>
<evidence type="ECO:0000256" key="1">
    <source>
        <dbReference type="SAM" id="MobiDB-lite"/>
    </source>
</evidence>
<name>A0A8J3BU63_9FLAO</name>
<reference evidence="3" key="2">
    <citation type="submission" date="2020-09" db="EMBL/GenBank/DDBJ databases">
        <authorList>
            <person name="Sun Q."/>
            <person name="Ohkuma M."/>
        </authorList>
    </citation>
    <scope>NUCLEOTIDE SEQUENCE</scope>
    <source>
        <strain evidence="3">JCM 12862</strain>
    </source>
</reference>